<name>A0A7Z9BIL6_9CYAN</name>
<gene>
    <name evidence="1" type="ORF">PL9631_1100036</name>
</gene>
<dbReference type="SUPFAM" id="SSF143100">
    <property type="entry name" value="TTHA1013/TTHA0281-like"/>
    <property type="match status" value="1"/>
</dbReference>
<protein>
    <submittedName>
        <fullName evidence="1">Similar to tr Q7UUJ5 Q7UUJ5</fullName>
    </submittedName>
</protein>
<dbReference type="RefSeq" id="WP_083624643.1">
    <property type="nucleotide sequence ID" value="NZ_LR735029.1"/>
</dbReference>
<dbReference type="InterPro" id="IPR035069">
    <property type="entry name" value="TTHA1013/TTHA0281-like"/>
</dbReference>
<dbReference type="Gene3D" id="3.30.160.250">
    <property type="match status" value="1"/>
</dbReference>
<reference evidence="1" key="1">
    <citation type="submission" date="2019-10" db="EMBL/GenBank/DDBJ databases">
        <authorList>
            <consortium name="Genoscope - CEA"/>
            <person name="William W."/>
        </authorList>
    </citation>
    <scope>NUCLEOTIDE SEQUENCE [LARGE SCALE GENOMIC DNA]</scope>
    <source>
        <strain evidence="1">BBR_PRJEB10994</strain>
    </source>
</reference>
<dbReference type="AlphaFoldDB" id="A0A7Z9BIL6"/>
<comment type="caution">
    <text evidence="1">The sequence shown here is derived from an EMBL/GenBank/DDBJ whole genome shotgun (WGS) entry which is preliminary data.</text>
</comment>
<organism evidence="1 2">
    <name type="scientific">Planktothrix paucivesiculata PCC 9631</name>
    <dbReference type="NCBI Taxonomy" id="671071"/>
    <lineage>
        <taxon>Bacteria</taxon>
        <taxon>Bacillati</taxon>
        <taxon>Cyanobacteriota</taxon>
        <taxon>Cyanophyceae</taxon>
        <taxon>Oscillatoriophycideae</taxon>
        <taxon>Oscillatoriales</taxon>
        <taxon>Microcoleaceae</taxon>
        <taxon>Planktothrix</taxon>
    </lineage>
</organism>
<keyword evidence="2" id="KW-1185">Reference proteome</keyword>
<proteinExistence type="predicted"/>
<dbReference type="OrthoDB" id="5471925at2"/>
<evidence type="ECO:0000313" key="1">
    <source>
        <dbReference type="EMBL" id="VXD14994.1"/>
    </source>
</evidence>
<sequence>MSNTYTAIIKQGGNWWIGWIEEIPGVNCQESSRDQLLESLKITLEEALEFNRQDAINASNGNYQEEKIAA</sequence>
<dbReference type="EMBL" id="CZCS02000014">
    <property type="protein sequence ID" value="VXD14994.1"/>
    <property type="molecule type" value="Genomic_DNA"/>
</dbReference>
<accession>A0A7Z9BIL6</accession>
<dbReference type="Proteomes" id="UP000182190">
    <property type="component" value="Unassembled WGS sequence"/>
</dbReference>
<evidence type="ECO:0000313" key="2">
    <source>
        <dbReference type="Proteomes" id="UP000182190"/>
    </source>
</evidence>